<dbReference type="AlphaFoldDB" id="A0A0F9TB58"/>
<dbReference type="EMBL" id="LAZR01000262">
    <property type="protein sequence ID" value="KKN78470.1"/>
    <property type="molecule type" value="Genomic_DNA"/>
</dbReference>
<organism evidence="1">
    <name type="scientific">marine sediment metagenome</name>
    <dbReference type="NCBI Taxonomy" id="412755"/>
    <lineage>
        <taxon>unclassified sequences</taxon>
        <taxon>metagenomes</taxon>
        <taxon>ecological metagenomes</taxon>
    </lineage>
</organism>
<comment type="caution">
    <text evidence="1">The sequence shown here is derived from an EMBL/GenBank/DDBJ whole genome shotgun (WGS) entry which is preliminary data.</text>
</comment>
<gene>
    <name evidence="1" type="ORF">LCGC14_0350020</name>
</gene>
<proteinExistence type="predicted"/>
<evidence type="ECO:0000313" key="1">
    <source>
        <dbReference type="EMBL" id="KKN78470.1"/>
    </source>
</evidence>
<protein>
    <submittedName>
        <fullName evidence="1">Uncharacterized protein</fullName>
    </submittedName>
</protein>
<sequence>MTKREAIRECKGLWKEIERSGKSKWEFLESPAGKKWKDKDYTSDCPLCEYSDGDCDKCLLLIQYGEDCYDLGYEDDRLNSPSFFEAVRGLK</sequence>
<name>A0A0F9TB58_9ZZZZ</name>
<reference evidence="1" key="1">
    <citation type="journal article" date="2015" name="Nature">
        <title>Complex archaea that bridge the gap between prokaryotes and eukaryotes.</title>
        <authorList>
            <person name="Spang A."/>
            <person name="Saw J.H."/>
            <person name="Jorgensen S.L."/>
            <person name="Zaremba-Niedzwiedzka K."/>
            <person name="Martijn J."/>
            <person name="Lind A.E."/>
            <person name="van Eijk R."/>
            <person name="Schleper C."/>
            <person name="Guy L."/>
            <person name="Ettema T.J."/>
        </authorList>
    </citation>
    <scope>NUCLEOTIDE SEQUENCE</scope>
</reference>
<accession>A0A0F9TB58</accession>